<keyword evidence="3" id="KW-1185">Reference proteome</keyword>
<reference evidence="3" key="1">
    <citation type="submission" date="2019-05" db="EMBL/GenBank/DDBJ databases">
        <title>Complete genome sequencing of Dialister sp. strain 5BBH33.</title>
        <authorList>
            <person name="Sakamoto M."/>
            <person name="Murakami T."/>
            <person name="Mori H."/>
        </authorList>
    </citation>
    <scope>NUCLEOTIDE SEQUENCE [LARGE SCALE GENOMIC DNA]</scope>
    <source>
        <strain evidence="3">5BBH33</strain>
    </source>
</reference>
<evidence type="ECO:0000313" key="2">
    <source>
        <dbReference type="EMBL" id="BBK26067.1"/>
    </source>
</evidence>
<dbReference type="RefSeq" id="WP_022383033.1">
    <property type="nucleotide sequence ID" value="NZ_AP019697.1"/>
</dbReference>
<protein>
    <submittedName>
        <fullName evidence="2">Uncharacterized protein</fullName>
    </submittedName>
</protein>
<dbReference type="OrthoDB" id="1634489at2"/>
<evidence type="ECO:0000256" key="1">
    <source>
        <dbReference type="SAM" id="MobiDB-lite"/>
    </source>
</evidence>
<accession>A0A8D4UW47</accession>
<proteinExistence type="predicted"/>
<name>A0A8D4UW47_9FIRM</name>
<dbReference type="AlphaFoldDB" id="A0A8D4UW47"/>
<dbReference type="GeneID" id="92717203"/>
<feature type="region of interest" description="Disordered" evidence="1">
    <location>
        <begin position="339"/>
        <end position="386"/>
    </location>
</feature>
<gene>
    <name evidence="2" type="ORF">Dia5BBH33_20020</name>
</gene>
<dbReference type="EMBL" id="AP019697">
    <property type="protein sequence ID" value="BBK26067.1"/>
    <property type="molecule type" value="Genomic_DNA"/>
</dbReference>
<dbReference type="KEGG" id="dho:Dia5BBH33_20020"/>
<feature type="compositionally biased region" description="Pro residues" evidence="1">
    <location>
        <begin position="340"/>
        <end position="357"/>
    </location>
</feature>
<sequence length="386" mass="44404">MALSIRDILILDYFDGKPVHHKIPPYKLKIYGQDANDRIGLLYENGWIRYSRPQETVSMLPDKALSDFLKRYGLSGEGSHAELTGRVISQIPESDYAHGVPKIYVLTKEGKAEIGHHMAYVLNVRENYGLTEGEIGESQNTLAQRGEPYTARDILYRAFQQKISLYIMAGEWSKLRNMYYTVANFYLRIKDNEEALPYLYLVFFMDMSGMGNKNNLVPYENLFPTQKGMILLMDEIRKDLHYSMDEVKTSFLSSIARMAPRLPFSYFSPQVMASMLLERLRGIDFNGARYIVQRNTPDPSAKSYHYVPYGRSEARPRSYHPPVVKPNFMAPPVLRMPTFTAPPPFKPGQSAPPPSREPVPEKKEEPVLRRKPEKKKGIFSKLKDLF</sequence>
<feature type="compositionally biased region" description="Basic and acidic residues" evidence="1">
    <location>
        <begin position="358"/>
        <end position="370"/>
    </location>
</feature>
<evidence type="ECO:0000313" key="3">
    <source>
        <dbReference type="Proteomes" id="UP000320585"/>
    </source>
</evidence>
<dbReference type="Proteomes" id="UP000320585">
    <property type="component" value="Chromosome"/>
</dbReference>
<organism evidence="2 3">
    <name type="scientific">Dialister hominis</name>
    <dbReference type="NCBI Taxonomy" id="2582419"/>
    <lineage>
        <taxon>Bacteria</taxon>
        <taxon>Bacillati</taxon>
        <taxon>Bacillota</taxon>
        <taxon>Negativicutes</taxon>
        <taxon>Veillonellales</taxon>
        <taxon>Veillonellaceae</taxon>
        <taxon>Dialister</taxon>
    </lineage>
</organism>